<keyword evidence="2" id="KW-0436">Ligase</keyword>
<accession>A0A5N6KVZ0</accession>
<reference evidence="10 11" key="1">
    <citation type="submission" date="2019-06" db="EMBL/GenBank/DDBJ databases">
        <title>A chromosomal-level reference genome of Carpinus fangiana (Coryloideae, Betulaceae).</title>
        <authorList>
            <person name="Yang X."/>
            <person name="Wang Z."/>
            <person name="Zhang L."/>
            <person name="Hao G."/>
            <person name="Liu J."/>
            <person name="Yang Y."/>
        </authorList>
    </citation>
    <scope>NUCLEOTIDE SEQUENCE [LARGE SCALE GENOMIC DNA]</scope>
    <source>
        <strain evidence="10">Cfa_2016G</strain>
        <tissue evidence="10">Leaf</tissue>
    </source>
</reference>
<dbReference type="InterPro" id="IPR010978">
    <property type="entry name" value="tRNA-bd_arm"/>
</dbReference>
<dbReference type="InterPro" id="IPR042103">
    <property type="entry name" value="SerRS_1_N_sf"/>
</dbReference>
<dbReference type="EC" id="6.1.1.11" evidence="1"/>
<feature type="coiled-coil region" evidence="7">
    <location>
        <begin position="180"/>
        <end position="207"/>
    </location>
</feature>
<dbReference type="SUPFAM" id="SSF55681">
    <property type="entry name" value="Class II aaRS and biotin synthetases"/>
    <property type="match status" value="1"/>
</dbReference>
<dbReference type="OrthoDB" id="10264585at2759"/>
<dbReference type="AlphaFoldDB" id="A0A5N6KVZ0"/>
<keyword evidence="5" id="KW-0030">Aminoacyl-tRNA synthetase</keyword>
<evidence type="ECO:0000256" key="6">
    <source>
        <dbReference type="ARBA" id="ARBA00031113"/>
    </source>
</evidence>
<dbReference type="Gene3D" id="1.10.287.40">
    <property type="entry name" value="Serine-tRNA synthetase, tRNA binding domain"/>
    <property type="match status" value="1"/>
</dbReference>
<organism evidence="10 11">
    <name type="scientific">Carpinus fangiana</name>
    <dbReference type="NCBI Taxonomy" id="176857"/>
    <lineage>
        <taxon>Eukaryota</taxon>
        <taxon>Viridiplantae</taxon>
        <taxon>Streptophyta</taxon>
        <taxon>Embryophyta</taxon>
        <taxon>Tracheophyta</taxon>
        <taxon>Spermatophyta</taxon>
        <taxon>Magnoliopsida</taxon>
        <taxon>eudicotyledons</taxon>
        <taxon>Gunneridae</taxon>
        <taxon>Pentapetalae</taxon>
        <taxon>rosids</taxon>
        <taxon>fabids</taxon>
        <taxon>Fagales</taxon>
        <taxon>Betulaceae</taxon>
        <taxon>Carpinus</taxon>
    </lineage>
</organism>
<proteinExistence type="predicted"/>
<dbReference type="InterPro" id="IPR045864">
    <property type="entry name" value="aa-tRNA-synth_II/BPL/LPL"/>
</dbReference>
<feature type="compositionally biased region" description="Polar residues" evidence="8">
    <location>
        <begin position="70"/>
        <end position="84"/>
    </location>
</feature>
<dbReference type="InterPro" id="IPR006195">
    <property type="entry name" value="aa-tRNA-synth_II"/>
</dbReference>
<evidence type="ECO:0000256" key="1">
    <source>
        <dbReference type="ARBA" id="ARBA00012840"/>
    </source>
</evidence>
<dbReference type="GO" id="GO:0005524">
    <property type="term" value="F:ATP binding"/>
    <property type="evidence" value="ECO:0007669"/>
    <property type="project" value="UniProtKB-KW"/>
</dbReference>
<dbReference type="Proteomes" id="UP000327013">
    <property type="component" value="Unassembled WGS sequence"/>
</dbReference>
<feature type="domain" description="Aminoacyl-transfer RNA synthetases class-II family profile" evidence="9">
    <location>
        <begin position="271"/>
        <end position="551"/>
    </location>
</feature>
<gene>
    <name evidence="10" type="ORF">FH972_023576</name>
</gene>
<keyword evidence="4" id="KW-0067">ATP-binding</keyword>
<dbReference type="SUPFAM" id="SSF46589">
    <property type="entry name" value="tRNA-binding arm"/>
    <property type="match status" value="1"/>
</dbReference>
<feature type="region of interest" description="Disordered" evidence="8">
    <location>
        <begin position="68"/>
        <end position="88"/>
    </location>
</feature>
<dbReference type="EMBL" id="VIBQ01000014">
    <property type="protein sequence ID" value="KAB8349552.1"/>
    <property type="molecule type" value="Genomic_DNA"/>
</dbReference>
<dbReference type="Gene3D" id="3.30.930.10">
    <property type="entry name" value="Bira Bifunctional Protein, Domain 2"/>
    <property type="match status" value="1"/>
</dbReference>
<name>A0A5N6KVZ0_9ROSI</name>
<dbReference type="Pfam" id="PF00587">
    <property type="entry name" value="tRNA-synt_2b"/>
    <property type="match status" value="2"/>
</dbReference>
<evidence type="ECO:0000313" key="10">
    <source>
        <dbReference type="EMBL" id="KAB8349552.1"/>
    </source>
</evidence>
<dbReference type="GO" id="GO:0006434">
    <property type="term" value="P:seryl-tRNA aminoacylation"/>
    <property type="evidence" value="ECO:0007669"/>
    <property type="project" value="InterPro"/>
</dbReference>
<dbReference type="PRINTS" id="PR00981">
    <property type="entry name" value="TRNASYNTHSER"/>
</dbReference>
<dbReference type="Pfam" id="PF02403">
    <property type="entry name" value="Seryl_tRNA_N"/>
    <property type="match status" value="1"/>
</dbReference>
<comment type="caution">
    <text evidence="10">The sequence shown here is derived from an EMBL/GenBank/DDBJ whole genome shotgun (WGS) entry which is preliminary data.</text>
</comment>
<sequence>MEEWSADLPRCGEPKLLRLNILAASQVYTVVVFFYCSSPGTNMRPQTARGYTCLFCASDLGQSARPKKAISSQWRANSTSTAARPSTAPKPVLDIKHIARNPGLYSQNCLLRNYPSFSQHPFDILTLTQRRAELVKQSLDLRTKSKESSKKIEKLRLTERDSEKKGMLDNKIMAALLASAQSAKKELSAYTTELEDIEAELDRLAAGLPNLSSVWTPEGDEAKTLSTYIPPGSKLEAGESHVDIGVALKMLDFSSAAQTSGWGWYFLTGPGALLEQALIQFALSKLHARGWTVVVPPSMVYAHIAAACGFQPRDQHGEHQIYTLQQPERDEGTKPQHVLAATAEIPLAGMHAGKTFEPAELPLKTVAVSRCYRAEAGARGVDTKGLYRVHEFTKVEMFAWTPPDAAADAPGAGANFDTTPSAAAAGHSASTAVFDEMVALQRELLTALGLPHRVLEMPTADLGASAARKVDIEAWFPGRTRASGAGWGEVTSASVCTDFQSRRLGTRVRRRDGEGLAWCHTVNGTAMAVPRVLAALLENGWDAAERRFTVPEVLRPWMYGVDVVKV</sequence>
<keyword evidence="7" id="KW-0175">Coiled coil</keyword>
<protein>
    <recommendedName>
        <fullName evidence="1">serine--tRNA ligase</fullName>
        <ecNumber evidence="1">6.1.1.11</ecNumber>
    </recommendedName>
    <alternativeName>
        <fullName evidence="6">Seryl-tRNA synthetase</fullName>
    </alternativeName>
</protein>
<evidence type="ECO:0000256" key="2">
    <source>
        <dbReference type="ARBA" id="ARBA00022598"/>
    </source>
</evidence>
<evidence type="ECO:0000256" key="8">
    <source>
        <dbReference type="SAM" id="MobiDB-lite"/>
    </source>
</evidence>
<keyword evidence="3" id="KW-0547">Nucleotide-binding</keyword>
<keyword evidence="11" id="KW-1185">Reference proteome</keyword>
<evidence type="ECO:0000259" key="9">
    <source>
        <dbReference type="PROSITE" id="PS50862"/>
    </source>
</evidence>
<dbReference type="InterPro" id="IPR015866">
    <property type="entry name" value="Ser-tRNA-synth_1_N"/>
</dbReference>
<evidence type="ECO:0000256" key="3">
    <source>
        <dbReference type="ARBA" id="ARBA00022741"/>
    </source>
</evidence>
<evidence type="ECO:0000256" key="4">
    <source>
        <dbReference type="ARBA" id="ARBA00022840"/>
    </source>
</evidence>
<dbReference type="InterPro" id="IPR002317">
    <property type="entry name" value="Ser-tRNA-ligase_type_1"/>
</dbReference>
<dbReference type="GO" id="GO:0004828">
    <property type="term" value="F:serine-tRNA ligase activity"/>
    <property type="evidence" value="ECO:0007669"/>
    <property type="project" value="UniProtKB-EC"/>
</dbReference>
<dbReference type="PROSITE" id="PS50862">
    <property type="entry name" value="AA_TRNA_LIGASE_II"/>
    <property type="match status" value="1"/>
</dbReference>
<dbReference type="PANTHER" id="PTHR11778">
    <property type="entry name" value="SERYL-TRNA SYNTHETASE"/>
    <property type="match status" value="1"/>
</dbReference>
<evidence type="ECO:0000313" key="11">
    <source>
        <dbReference type="Proteomes" id="UP000327013"/>
    </source>
</evidence>
<dbReference type="InterPro" id="IPR002314">
    <property type="entry name" value="aa-tRNA-synt_IIb"/>
</dbReference>
<evidence type="ECO:0000256" key="7">
    <source>
        <dbReference type="SAM" id="Coils"/>
    </source>
</evidence>
<evidence type="ECO:0000256" key="5">
    <source>
        <dbReference type="ARBA" id="ARBA00023146"/>
    </source>
</evidence>